<dbReference type="OrthoDB" id="2466919at2"/>
<dbReference type="InterPro" id="IPR029024">
    <property type="entry name" value="TerB-like"/>
</dbReference>
<dbReference type="AlphaFoldDB" id="A0A848CTV8"/>
<gene>
    <name evidence="1" type="ORF">HF838_00420</name>
</gene>
<dbReference type="CDD" id="cd07177">
    <property type="entry name" value="terB_like"/>
    <property type="match status" value="1"/>
</dbReference>
<organism evidence="1 2">
    <name type="scientific">Aneurinibacillus aneurinilyticus</name>
    <name type="common">Bacillus aneurinolyticus</name>
    <dbReference type="NCBI Taxonomy" id="1391"/>
    <lineage>
        <taxon>Bacteria</taxon>
        <taxon>Bacillati</taxon>
        <taxon>Bacillota</taxon>
        <taxon>Bacilli</taxon>
        <taxon>Bacillales</taxon>
        <taxon>Paenibacillaceae</taxon>
        <taxon>Aneurinibacillus group</taxon>
        <taxon>Aneurinibacillus</taxon>
    </lineage>
</organism>
<dbReference type="Proteomes" id="UP000561326">
    <property type="component" value="Unassembled WGS sequence"/>
</dbReference>
<dbReference type="SUPFAM" id="SSF158682">
    <property type="entry name" value="TerB-like"/>
    <property type="match status" value="1"/>
</dbReference>
<dbReference type="RefSeq" id="WP_021619028.1">
    <property type="nucleotide sequence ID" value="NZ_JABAGO010000001.1"/>
</dbReference>
<proteinExistence type="predicted"/>
<evidence type="ECO:0000313" key="2">
    <source>
        <dbReference type="Proteomes" id="UP000561326"/>
    </source>
</evidence>
<accession>A0A848CTV8</accession>
<reference evidence="1 2" key="1">
    <citation type="submission" date="2020-04" db="EMBL/GenBank/DDBJ databases">
        <authorList>
            <person name="Hitch T.C.A."/>
            <person name="Wylensek D."/>
            <person name="Clavel T."/>
        </authorList>
    </citation>
    <scope>NUCLEOTIDE SEQUENCE [LARGE SCALE GENOMIC DNA]</scope>
    <source>
        <strain evidence="1 2">WB01_D5_05</strain>
    </source>
</reference>
<dbReference type="InterPro" id="IPR007486">
    <property type="entry name" value="YebE"/>
</dbReference>
<name>A0A848CTV8_ANEAE</name>
<evidence type="ECO:0000313" key="1">
    <source>
        <dbReference type="EMBL" id="NME96706.1"/>
    </source>
</evidence>
<dbReference type="Pfam" id="PF04391">
    <property type="entry name" value="DUF533"/>
    <property type="match status" value="1"/>
</dbReference>
<comment type="caution">
    <text evidence="1">The sequence shown here is derived from an EMBL/GenBank/DDBJ whole genome shotgun (WGS) entry which is preliminary data.</text>
</comment>
<sequence length="166" mass="19253">MKIKRFHEGSIVYMKEATDAAAHPKLYEIRLLICVAQADGYLDDEEMERIFHQVNLDIFTVRERQVFHDDLENAKDPEVLAREVSPYLSVPEKMVLLRKMFKLAALDKDIAKEEISVIYTIGHALDIARSKIEQVESWVMEGISWLRRWDSIAGSESPVKDKNITY</sequence>
<dbReference type="Gene3D" id="1.10.3680.10">
    <property type="entry name" value="TerB-like"/>
    <property type="match status" value="1"/>
</dbReference>
<dbReference type="EMBL" id="JABAGO010000001">
    <property type="protein sequence ID" value="NME96706.1"/>
    <property type="molecule type" value="Genomic_DNA"/>
</dbReference>
<protein>
    <submittedName>
        <fullName evidence="1">TerB family tellurite resistance protein</fullName>
    </submittedName>
</protein>